<comment type="caution">
    <text evidence="2">The sequence shown here is derived from an EMBL/GenBank/DDBJ whole genome shotgun (WGS) entry which is preliminary data.</text>
</comment>
<dbReference type="InterPro" id="IPR027396">
    <property type="entry name" value="DsrEFH-like"/>
</dbReference>
<protein>
    <submittedName>
        <fullName evidence="2">tRNA 2-thiouridine synthesizing protein C</fullName>
    </submittedName>
</protein>
<dbReference type="Proteomes" id="UP000295304">
    <property type="component" value="Unassembled WGS sequence"/>
</dbReference>
<dbReference type="InterPro" id="IPR003787">
    <property type="entry name" value="Sulphur_relay_DsrE/F-like"/>
</dbReference>
<evidence type="ECO:0000313" key="2">
    <source>
        <dbReference type="EMBL" id="TCS60320.1"/>
    </source>
</evidence>
<comment type="similarity">
    <text evidence="1">Belongs to the DsrF/TusC family.</text>
</comment>
<dbReference type="SUPFAM" id="SSF75169">
    <property type="entry name" value="DsrEFH-like"/>
    <property type="match status" value="1"/>
</dbReference>
<dbReference type="OrthoDB" id="9789418at2"/>
<evidence type="ECO:0000256" key="1">
    <source>
        <dbReference type="ARBA" id="ARBA00005996"/>
    </source>
</evidence>
<dbReference type="PANTHER" id="PTHR38780:SF1">
    <property type="entry name" value="PROTEIN TUSC"/>
    <property type="match status" value="1"/>
</dbReference>
<dbReference type="RefSeq" id="WP_132940021.1">
    <property type="nucleotide sequence ID" value="NZ_CP119676.1"/>
</dbReference>
<reference evidence="2 3" key="1">
    <citation type="submission" date="2019-03" db="EMBL/GenBank/DDBJ databases">
        <title>Genomic Encyclopedia of Type Strains, Phase IV (KMG-IV): sequencing the most valuable type-strain genomes for metagenomic binning, comparative biology and taxonomic classification.</title>
        <authorList>
            <person name="Goeker M."/>
        </authorList>
    </citation>
    <scope>NUCLEOTIDE SEQUENCE [LARGE SCALE GENOMIC DNA]</scope>
    <source>
        <strain evidence="2 3">DSM 101688</strain>
    </source>
</reference>
<dbReference type="InterPro" id="IPR017462">
    <property type="entry name" value="Sulphur_relay_TusC/DsrF"/>
</dbReference>
<dbReference type="PANTHER" id="PTHR38780">
    <property type="entry name" value="PROTEIN TUSC"/>
    <property type="match status" value="1"/>
</dbReference>
<accession>A0A4R3J784</accession>
<proteinExistence type="inferred from homology"/>
<dbReference type="AlphaFoldDB" id="A0A4R3J784"/>
<gene>
    <name evidence="2" type="ORF">EDD55_11121</name>
</gene>
<dbReference type="Gene3D" id="3.40.1260.10">
    <property type="entry name" value="DsrEFH-like"/>
    <property type="match status" value="1"/>
</dbReference>
<dbReference type="EMBL" id="SLZW01000011">
    <property type="protein sequence ID" value="TCS60320.1"/>
    <property type="molecule type" value="Genomic_DNA"/>
</dbReference>
<dbReference type="Pfam" id="PF02635">
    <property type="entry name" value="DsrE"/>
    <property type="match status" value="1"/>
</dbReference>
<sequence length="140" mass="15771">MAEYVFETEGVKKTFTFLNRKAPYGTIYALEVLETVLISAAFEQHANIVFVDDGVYQIKKDQDTAAINMKNFSPTYGIIEMEKEDADEDEDMDMVWRIIVEKESMEARGLSPDDFKVEVEVLSSAELADVLEQSDVVIGG</sequence>
<name>A0A4R3J784_9PROT</name>
<evidence type="ECO:0000313" key="3">
    <source>
        <dbReference type="Proteomes" id="UP000295304"/>
    </source>
</evidence>
<organism evidence="2 3">
    <name type="scientific">Varunaivibrio sulfuroxidans</name>
    <dbReference type="NCBI Taxonomy" id="1773489"/>
    <lineage>
        <taxon>Bacteria</taxon>
        <taxon>Pseudomonadati</taxon>
        <taxon>Pseudomonadota</taxon>
        <taxon>Alphaproteobacteria</taxon>
        <taxon>Rhodospirillales</taxon>
        <taxon>Magnetovibrionaceae</taxon>
        <taxon>Varunaivibrio</taxon>
    </lineage>
</organism>
<keyword evidence="3" id="KW-1185">Reference proteome</keyword>